<dbReference type="Gene3D" id="1.20.58.2150">
    <property type="match status" value="1"/>
</dbReference>
<dbReference type="Gene3D" id="3.20.20.520">
    <property type="entry name" value="Glycosyl hydrolase family 115"/>
    <property type="match status" value="1"/>
</dbReference>
<dbReference type="PANTHER" id="PTHR37842">
    <property type="match status" value="1"/>
</dbReference>
<protein>
    <recommendedName>
        <fullName evidence="3">Gylcosyl hydrolase 115 C-terminal domain-containing protein</fullName>
    </recommendedName>
</protein>
<dbReference type="AlphaFoldDB" id="A0A2T3AJD4"/>
<feature type="region of interest" description="Disordered" evidence="2">
    <location>
        <begin position="497"/>
        <end position="516"/>
    </location>
</feature>
<dbReference type="Proteomes" id="UP000241462">
    <property type="component" value="Unassembled WGS sequence"/>
</dbReference>
<dbReference type="SUPFAM" id="SSF55545">
    <property type="entry name" value="beta-N-acetylhexosaminidase-like domain"/>
    <property type="match status" value="1"/>
</dbReference>
<dbReference type="InParanoid" id="A0A2T3AJD4"/>
<name>A0A2T3AJD4_9PEZI</name>
<keyword evidence="1" id="KW-0378">Hydrolase</keyword>
<feature type="compositionally biased region" description="Gly residues" evidence="2">
    <location>
        <begin position="497"/>
        <end position="508"/>
    </location>
</feature>
<evidence type="ECO:0000256" key="2">
    <source>
        <dbReference type="SAM" id="MobiDB-lite"/>
    </source>
</evidence>
<dbReference type="GO" id="GO:0016787">
    <property type="term" value="F:hydrolase activity"/>
    <property type="evidence" value="ECO:0007669"/>
    <property type="project" value="UniProtKB-KW"/>
</dbReference>
<evidence type="ECO:0000256" key="1">
    <source>
        <dbReference type="ARBA" id="ARBA00022801"/>
    </source>
</evidence>
<feature type="domain" description="Gylcosyl hydrolase 115 C-terminal" evidence="3">
    <location>
        <begin position="874"/>
        <end position="1108"/>
    </location>
</feature>
<dbReference type="OrthoDB" id="4849794at2759"/>
<dbReference type="PANTHER" id="PTHR37842:SF2">
    <property type="entry name" value="GYLCOSYL HYDROLASE 115 C-TERMINAL DOMAIN-CONTAINING PROTEIN"/>
    <property type="match status" value="1"/>
</dbReference>
<dbReference type="EMBL" id="KZ678382">
    <property type="protein sequence ID" value="PSS00686.1"/>
    <property type="molecule type" value="Genomic_DNA"/>
</dbReference>
<keyword evidence="5" id="KW-1185">Reference proteome</keyword>
<dbReference type="InterPro" id="IPR041437">
    <property type="entry name" value="GH115_C"/>
</dbReference>
<dbReference type="InterPro" id="IPR031924">
    <property type="entry name" value="GH115"/>
</dbReference>
<dbReference type="STRING" id="2025994.A0A2T3AJD4"/>
<feature type="region of interest" description="Disordered" evidence="2">
    <location>
        <begin position="894"/>
        <end position="953"/>
    </location>
</feature>
<dbReference type="InterPro" id="IPR029018">
    <property type="entry name" value="Hex-like_dom2"/>
</dbReference>
<dbReference type="Pfam" id="PF17829">
    <property type="entry name" value="GH115_C"/>
    <property type="match status" value="1"/>
</dbReference>
<sequence>MALRHTVFTSLSNTPGALNLSGAGILVDEEDHEGVHIAVKILGRDIARVTKGPSPKISFGLNKHVSGETAAGLIIVGCIDTSRVLQNLEKTGKIDHGHVRGKWESFSTSIVANPLPGCERALVIAGSDKRGAIYGIYTLSEQLGISPWHWWADVPPAHHPQIYALPVTTLSGEPSIRYRGIFINDEAPALSGWVHDKFGGYNAFFYEKVFELLLRLRANFLWPAMWPGYPSPGASFFTDRPENQRTADTWGIVVSTSHHEPMQRLANEWLAEGNPLGTWDWLANKDKITSFFERGAERAKPFESYFTLGMRGEYDTQMRTDDPAGVVQDVLATQRSLIKKVYGSEDAVPQLLALYKEVQWYYERGKLEIPDDVTLLFSDDNFGSLRRLPGVGKDAEAVRQRKGGAGIYYHLEYVGTPRSYKWINSNSLGKTWHQLHEAHRYGAKQIWVFNVGDIKPLEVPLTFAMTLAWDMTSKVNTNAATVVSSFLQDLARREFGGSAGSGGSGGSGNSSSGSGIESSQVAQAWLDHDRLLSLRRHEHIEPTTFSLLHYNEAEIIFAWWNRLLEHADRLHTSCSKAYQPALFQLLLHPIKASAIFTQLHITRAQNRLFAKQRRTSTNRFAAAALGLFDADFELTEEYHNQVLEADGEFFDGSLGGTNPKWKGILAQPHYGFLPETWHAPSRDMLEGLCFVQTRQASNAIMGNMGVMVQGHAGVRPGVVNENSDFMRPSKGDLVAGLTLEPLGRYSTGWRGAFEGGHRTRRWFEVYSRGTCVVHWRAWIVAVHKEDSDDHDDPADLYFDDDAAELSSWVSLSQTRGTLVPKEQDQRVYIKVRQERIPLKFRGSIRVEISSDEGDVEHIHLPITGRQVPEGFEEGFVEADRYVAMAAVAGKEVFQEKKKKKKNDKNDGNINNKEEQAQHHDPNTHYRHLPHVGRTHSGAVSLEPDPASPSPLSWNRKFDDTRPHWLEYPFFVFTNPADTTAAERCTLRLDFTLTLEIVPDHPMMYEYAIDGGDVHKEPLVLLEGPDNAANGDVELPAAAGWKTAVQDCVWRREHDVRGEFESGSQRNNVGDDMRGRHMLRLRLLHTNILLERIVLDLGGVKESYLGPPESFYLKRA</sequence>
<dbReference type="Gene3D" id="3.30.379.10">
    <property type="entry name" value="Chitobiase/beta-hexosaminidase domain 2-like"/>
    <property type="match status" value="1"/>
</dbReference>
<gene>
    <name evidence="4" type="ORF">BD289DRAFT_458460</name>
</gene>
<feature type="compositionally biased region" description="Basic residues" evidence="2">
    <location>
        <begin position="924"/>
        <end position="933"/>
    </location>
</feature>
<reference evidence="4 5" key="1">
    <citation type="journal article" date="2018" name="Mycol. Prog.">
        <title>Coniella lustricola, a new species from submerged detritus.</title>
        <authorList>
            <person name="Raudabaugh D.B."/>
            <person name="Iturriaga T."/>
            <person name="Carver A."/>
            <person name="Mondo S."/>
            <person name="Pangilinan J."/>
            <person name="Lipzen A."/>
            <person name="He G."/>
            <person name="Amirebrahimi M."/>
            <person name="Grigoriev I.V."/>
            <person name="Miller A.N."/>
        </authorList>
    </citation>
    <scope>NUCLEOTIDE SEQUENCE [LARGE SCALE GENOMIC DNA]</scope>
    <source>
        <strain evidence="4 5">B22-T-1</strain>
    </source>
</reference>
<proteinExistence type="predicted"/>
<feature type="compositionally biased region" description="Basic and acidic residues" evidence="2">
    <location>
        <begin position="903"/>
        <end position="923"/>
    </location>
</feature>
<evidence type="ECO:0000313" key="4">
    <source>
        <dbReference type="EMBL" id="PSS00686.1"/>
    </source>
</evidence>
<evidence type="ECO:0000259" key="3">
    <source>
        <dbReference type="Pfam" id="PF17829"/>
    </source>
</evidence>
<organism evidence="4 5">
    <name type="scientific">Coniella lustricola</name>
    <dbReference type="NCBI Taxonomy" id="2025994"/>
    <lineage>
        <taxon>Eukaryota</taxon>
        <taxon>Fungi</taxon>
        <taxon>Dikarya</taxon>
        <taxon>Ascomycota</taxon>
        <taxon>Pezizomycotina</taxon>
        <taxon>Sordariomycetes</taxon>
        <taxon>Sordariomycetidae</taxon>
        <taxon>Diaporthales</taxon>
        <taxon>Schizoparmaceae</taxon>
        <taxon>Coniella</taxon>
    </lineage>
</organism>
<dbReference type="Pfam" id="PF15979">
    <property type="entry name" value="Glyco_hydro_115"/>
    <property type="match status" value="1"/>
</dbReference>
<accession>A0A2T3AJD4</accession>
<evidence type="ECO:0000313" key="5">
    <source>
        <dbReference type="Proteomes" id="UP000241462"/>
    </source>
</evidence>
<dbReference type="Gene3D" id="2.60.120.1620">
    <property type="match status" value="1"/>
</dbReference>
<dbReference type="InterPro" id="IPR042301">
    <property type="entry name" value="GH115_sf"/>
</dbReference>